<dbReference type="CDD" id="cd00156">
    <property type="entry name" value="REC"/>
    <property type="match status" value="1"/>
</dbReference>
<dbReference type="FunFam" id="3.30.565.10:FF:000023">
    <property type="entry name" value="PAS domain-containing sensor histidine kinase"/>
    <property type="match status" value="1"/>
</dbReference>
<dbReference type="GO" id="GO:0005886">
    <property type="term" value="C:plasma membrane"/>
    <property type="evidence" value="ECO:0007669"/>
    <property type="project" value="UniProtKB-SubCell"/>
</dbReference>
<evidence type="ECO:0000259" key="15">
    <source>
        <dbReference type="PROSITE" id="PS50110"/>
    </source>
</evidence>
<dbReference type="Gene3D" id="3.40.50.2300">
    <property type="match status" value="1"/>
</dbReference>
<dbReference type="InterPro" id="IPR003661">
    <property type="entry name" value="HisK_dim/P_dom"/>
</dbReference>
<evidence type="ECO:0000256" key="11">
    <source>
        <dbReference type="ARBA" id="ARBA00023136"/>
    </source>
</evidence>
<dbReference type="InterPro" id="IPR003594">
    <property type="entry name" value="HATPase_dom"/>
</dbReference>
<proteinExistence type="predicted"/>
<dbReference type="Pfam" id="PF00512">
    <property type="entry name" value="HisKA"/>
    <property type="match status" value="1"/>
</dbReference>
<dbReference type="Gene3D" id="1.10.287.130">
    <property type="match status" value="1"/>
</dbReference>
<name>A0A7J5I295_BACUN</name>
<dbReference type="SMART" id="SM00448">
    <property type="entry name" value="REC"/>
    <property type="match status" value="1"/>
</dbReference>
<comment type="subcellular location">
    <subcellularLocation>
        <location evidence="2">Cell membrane</location>
    </subcellularLocation>
</comment>
<evidence type="ECO:0000256" key="13">
    <source>
        <dbReference type="SAM" id="Phobius"/>
    </source>
</evidence>
<evidence type="ECO:0000256" key="5">
    <source>
        <dbReference type="ARBA" id="ARBA00022553"/>
    </source>
</evidence>
<dbReference type="RefSeq" id="WP_151874566.1">
    <property type="nucleotide sequence ID" value="NZ_WCTM01000013.1"/>
</dbReference>
<dbReference type="Pfam" id="PF02518">
    <property type="entry name" value="HATPase_c"/>
    <property type="match status" value="1"/>
</dbReference>
<dbReference type="Gene3D" id="3.30.565.10">
    <property type="entry name" value="Histidine kinase-like ATPase, C-terminal domain"/>
    <property type="match status" value="1"/>
</dbReference>
<keyword evidence="11 13" id="KW-0472">Membrane</keyword>
<keyword evidence="9" id="KW-0067">ATP-binding</keyword>
<evidence type="ECO:0000256" key="7">
    <source>
        <dbReference type="ARBA" id="ARBA00022741"/>
    </source>
</evidence>
<dbReference type="InterPro" id="IPR036890">
    <property type="entry name" value="HATPase_C_sf"/>
</dbReference>
<organism evidence="16 17">
    <name type="scientific">Bacteroides uniformis</name>
    <dbReference type="NCBI Taxonomy" id="820"/>
    <lineage>
        <taxon>Bacteria</taxon>
        <taxon>Pseudomonadati</taxon>
        <taxon>Bacteroidota</taxon>
        <taxon>Bacteroidia</taxon>
        <taxon>Bacteroidales</taxon>
        <taxon>Bacteroidaceae</taxon>
        <taxon>Bacteroides</taxon>
    </lineage>
</organism>
<keyword evidence="10" id="KW-0902">Two-component regulatory system</keyword>
<accession>A0A7J5I295</accession>
<keyword evidence="7" id="KW-0547">Nucleotide-binding</keyword>
<feature type="modified residue" description="4-aspartylphosphate" evidence="12">
    <location>
        <position position="586"/>
    </location>
</feature>
<dbReference type="GO" id="GO:0000155">
    <property type="term" value="F:phosphorelay sensor kinase activity"/>
    <property type="evidence" value="ECO:0007669"/>
    <property type="project" value="InterPro"/>
</dbReference>
<dbReference type="SUPFAM" id="SSF55874">
    <property type="entry name" value="ATPase domain of HSP90 chaperone/DNA topoisomerase II/histidine kinase"/>
    <property type="match status" value="1"/>
</dbReference>
<gene>
    <name evidence="16" type="ORF">GAP41_18025</name>
</gene>
<dbReference type="CDD" id="cd00082">
    <property type="entry name" value="HisKA"/>
    <property type="match status" value="1"/>
</dbReference>
<dbReference type="EMBL" id="WCTM01000013">
    <property type="protein sequence ID" value="KAB4238606.1"/>
    <property type="molecule type" value="Genomic_DNA"/>
</dbReference>
<feature type="transmembrane region" description="Helical" evidence="13">
    <location>
        <begin position="12"/>
        <end position="32"/>
    </location>
</feature>
<dbReference type="PANTHER" id="PTHR43047:SF72">
    <property type="entry name" value="OSMOSENSING HISTIDINE PROTEIN KINASE SLN1"/>
    <property type="match status" value="1"/>
</dbReference>
<feature type="domain" description="Response regulatory" evidence="15">
    <location>
        <begin position="537"/>
        <end position="654"/>
    </location>
</feature>
<dbReference type="PANTHER" id="PTHR43047">
    <property type="entry name" value="TWO-COMPONENT HISTIDINE PROTEIN KINASE"/>
    <property type="match status" value="1"/>
</dbReference>
<reference evidence="16 17" key="1">
    <citation type="journal article" date="2019" name="Nat. Med.">
        <title>A library of human gut bacterial isolates paired with longitudinal multiomics data enables mechanistic microbiome research.</title>
        <authorList>
            <person name="Poyet M."/>
            <person name="Groussin M."/>
            <person name="Gibbons S.M."/>
            <person name="Avila-Pacheco J."/>
            <person name="Jiang X."/>
            <person name="Kearney S.M."/>
            <person name="Perrotta A.R."/>
            <person name="Berdy B."/>
            <person name="Zhao S."/>
            <person name="Lieberman T.D."/>
            <person name="Swanson P.K."/>
            <person name="Smith M."/>
            <person name="Roesemann S."/>
            <person name="Alexander J.E."/>
            <person name="Rich S.A."/>
            <person name="Livny J."/>
            <person name="Vlamakis H."/>
            <person name="Clish C."/>
            <person name="Bullock K."/>
            <person name="Deik A."/>
            <person name="Scott J."/>
            <person name="Pierce K.A."/>
            <person name="Xavier R.J."/>
            <person name="Alm E.J."/>
        </authorList>
    </citation>
    <scope>NUCLEOTIDE SEQUENCE [LARGE SCALE GENOMIC DNA]</scope>
    <source>
        <strain evidence="16 17">BIOML-A6</strain>
    </source>
</reference>
<dbReference type="InterPro" id="IPR011006">
    <property type="entry name" value="CheY-like_superfamily"/>
</dbReference>
<dbReference type="EC" id="2.7.13.3" evidence="3"/>
<dbReference type="SMART" id="SM00388">
    <property type="entry name" value="HisKA"/>
    <property type="match status" value="1"/>
</dbReference>
<dbReference type="AlphaFoldDB" id="A0A7J5I295"/>
<dbReference type="InterPro" id="IPR036097">
    <property type="entry name" value="HisK_dim/P_sf"/>
</dbReference>
<evidence type="ECO:0000313" key="17">
    <source>
        <dbReference type="Proteomes" id="UP000431575"/>
    </source>
</evidence>
<keyword evidence="13" id="KW-1133">Transmembrane helix</keyword>
<dbReference type="SUPFAM" id="SSF52172">
    <property type="entry name" value="CheY-like"/>
    <property type="match status" value="1"/>
</dbReference>
<dbReference type="PROSITE" id="PS50109">
    <property type="entry name" value="HIS_KIN"/>
    <property type="match status" value="1"/>
</dbReference>
<evidence type="ECO:0000256" key="1">
    <source>
        <dbReference type="ARBA" id="ARBA00000085"/>
    </source>
</evidence>
<evidence type="ECO:0000313" key="16">
    <source>
        <dbReference type="EMBL" id="KAB4238606.1"/>
    </source>
</evidence>
<evidence type="ECO:0000259" key="14">
    <source>
        <dbReference type="PROSITE" id="PS50109"/>
    </source>
</evidence>
<dbReference type="SUPFAM" id="SSF47226">
    <property type="entry name" value="Histidine-containing phosphotransfer domain, HPT domain"/>
    <property type="match status" value="1"/>
</dbReference>
<dbReference type="InterPro" id="IPR001789">
    <property type="entry name" value="Sig_transdc_resp-reg_receiver"/>
</dbReference>
<evidence type="ECO:0000256" key="3">
    <source>
        <dbReference type="ARBA" id="ARBA00012438"/>
    </source>
</evidence>
<evidence type="ECO:0000256" key="6">
    <source>
        <dbReference type="ARBA" id="ARBA00022679"/>
    </source>
</evidence>
<evidence type="ECO:0000256" key="9">
    <source>
        <dbReference type="ARBA" id="ARBA00022840"/>
    </source>
</evidence>
<dbReference type="PROSITE" id="PS50110">
    <property type="entry name" value="RESPONSE_REGULATORY"/>
    <property type="match status" value="1"/>
</dbReference>
<feature type="domain" description="Histidine kinase" evidence="14">
    <location>
        <begin position="303"/>
        <end position="516"/>
    </location>
</feature>
<keyword evidence="4" id="KW-1003">Cell membrane</keyword>
<evidence type="ECO:0000256" key="4">
    <source>
        <dbReference type="ARBA" id="ARBA00022475"/>
    </source>
</evidence>
<dbReference type="GO" id="GO:0005524">
    <property type="term" value="F:ATP binding"/>
    <property type="evidence" value="ECO:0007669"/>
    <property type="project" value="UniProtKB-KW"/>
</dbReference>
<dbReference type="InterPro" id="IPR004358">
    <property type="entry name" value="Sig_transdc_His_kin-like_C"/>
</dbReference>
<dbReference type="GO" id="GO:0009927">
    <property type="term" value="F:histidine phosphotransfer kinase activity"/>
    <property type="evidence" value="ECO:0007669"/>
    <property type="project" value="TreeGrafter"/>
</dbReference>
<feature type="transmembrane region" description="Helical" evidence="13">
    <location>
        <begin position="250"/>
        <end position="269"/>
    </location>
</feature>
<protein>
    <recommendedName>
        <fullName evidence="3">histidine kinase</fullName>
        <ecNumber evidence="3">2.7.13.3</ecNumber>
    </recommendedName>
</protein>
<dbReference type="SUPFAM" id="SSF47384">
    <property type="entry name" value="Homodimeric domain of signal transducing histidine kinase"/>
    <property type="match status" value="1"/>
</dbReference>
<dbReference type="Proteomes" id="UP000431575">
    <property type="component" value="Unassembled WGS sequence"/>
</dbReference>
<dbReference type="PRINTS" id="PR00344">
    <property type="entry name" value="BCTRLSENSOR"/>
</dbReference>
<keyword evidence="8" id="KW-0418">Kinase</keyword>
<dbReference type="SMART" id="SM00387">
    <property type="entry name" value="HATPase_c"/>
    <property type="match status" value="1"/>
</dbReference>
<keyword evidence="5 12" id="KW-0597">Phosphoprotein</keyword>
<dbReference type="InterPro" id="IPR036641">
    <property type="entry name" value="HPT_dom_sf"/>
</dbReference>
<evidence type="ECO:0000256" key="8">
    <source>
        <dbReference type="ARBA" id="ARBA00022777"/>
    </source>
</evidence>
<comment type="catalytic activity">
    <reaction evidence="1">
        <text>ATP + protein L-histidine = ADP + protein N-phospho-L-histidine.</text>
        <dbReference type="EC" id="2.7.13.3"/>
    </reaction>
</comment>
<dbReference type="Pfam" id="PF00072">
    <property type="entry name" value="Response_reg"/>
    <property type="match status" value="1"/>
</dbReference>
<sequence>MKYSRQIPLQHKILFGYIILVAIITSMVAVLFHERNRVEAIETEAITIRQIRRDGNTILHQISVLAFHGETALSWTEEDLAEYRELRLRTDSMLRAIHNAEFVRQGHIDTLRGLLASKEAHLYQIMRLSRQQDSTDDLLLKRLPAAVRQATRLRTVTRKKKGVPGWFGAKETVHLPPDTVTLHSLNRELLSIQEERQRDIDSYADSLRGHNKELNRELLTLITRMDGQFQSALDTREERLKISYDRSTSIITSLVLSAVFLLFISYLVIHRDIRMRGKDRKRLEETIEQNTTLLEMRKNIILTISHDIRAPLNIISGSAELAMDTREKKRRNTHLDNIRIVCKHVVHLLNNLLDVYRLNEAKETRNDVPFNLNGLLERIASGFSHVVTNKGILFRQDFKDTDVNLYGDVDRIEQIMDNLLTNAVKFTESGTITLSACYHEGILMLEVKDSGIGMSPETLSRIFRPFERLTSATNVDGVGLGLSITKGVVRLLGGEIDVTSNVGQGTTFRVTLPLSITDEPVGSENRIFPHPEHLPRNVLVIDDDTMFLDVIKEMLERNGITCTLCSSAKDIVKAIRGKDYDLLLSDILMPGTSGFDLLDLLRNSNVGNSREIPVIAMTARGDREKEAFFRAGFTDCIYKPFSSSELLSLLSTIKTDRKREKHKTDFSMILAEVSDKPKTLRSFISQLKKDREELDVAMKHGDRRRLHEIIHRMQPMWELLQTEDVLPGLRPLLRKDDSNDSELNRHIQNVIDTASVLITEAEDEIKRLTNETEDINS</sequence>
<keyword evidence="13" id="KW-0812">Transmembrane</keyword>
<evidence type="ECO:0000256" key="10">
    <source>
        <dbReference type="ARBA" id="ARBA00023012"/>
    </source>
</evidence>
<dbReference type="InterPro" id="IPR005467">
    <property type="entry name" value="His_kinase_dom"/>
</dbReference>
<comment type="caution">
    <text evidence="16">The sequence shown here is derived from an EMBL/GenBank/DDBJ whole genome shotgun (WGS) entry which is preliminary data.</text>
</comment>
<evidence type="ECO:0000256" key="2">
    <source>
        <dbReference type="ARBA" id="ARBA00004236"/>
    </source>
</evidence>
<keyword evidence="6" id="KW-0808">Transferase</keyword>
<evidence type="ECO:0000256" key="12">
    <source>
        <dbReference type="PROSITE-ProRule" id="PRU00169"/>
    </source>
</evidence>